<accession>A0A1Y0CGC0</accession>
<dbReference type="KEGG" id="mdx:BTO20_37560"/>
<evidence type="ECO:0000313" key="2">
    <source>
        <dbReference type="Proteomes" id="UP000195331"/>
    </source>
</evidence>
<dbReference type="RefSeq" id="WP_087083565.1">
    <property type="nucleotide sequence ID" value="NZ_CP020811.1"/>
</dbReference>
<gene>
    <name evidence="1" type="ORF">BTO20_37560</name>
</gene>
<proteinExistence type="predicted"/>
<protein>
    <submittedName>
        <fullName evidence="1">Uncharacterized protein</fullName>
    </submittedName>
</protein>
<dbReference type="EMBL" id="CP020811">
    <property type="protein sequence ID" value="ART74333.1"/>
    <property type="molecule type" value="Genomic_DNA"/>
</dbReference>
<geneLocation type="plasmid" evidence="1 2">
    <name>unnamed2</name>
</geneLocation>
<keyword evidence="1" id="KW-0614">Plasmid</keyword>
<keyword evidence="2" id="KW-1185">Reference proteome</keyword>
<reference evidence="1 2" key="1">
    <citation type="submission" date="2017-04" db="EMBL/GenBank/DDBJ databases">
        <title>Whole Genome Sequence of 1,4-Dioxane Degrading Bacterium Mycobacterium dioxanotrophicus PH-06.</title>
        <authorList>
            <person name="He Y."/>
        </authorList>
    </citation>
    <scope>NUCLEOTIDE SEQUENCE [LARGE SCALE GENOMIC DNA]</scope>
    <source>
        <strain evidence="1 2">PH-06</strain>
        <plasmid evidence="1 2">unnamed2</plasmid>
    </source>
</reference>
<organism evidence="1 2">
    <name type="scientific">Mycobacterium dioxanotrophicus</name>
    <dbReference type="NCBI Taxonomy" id="482462"/>
    <lineage>
        <taxon>Bacteria</taxon>
        <taxon>Bacillati</taxon>
        <taxon>Actinomycetota</taxon>
        <taxon>Actinomycetes</taxon>
        <taxon>Mycobacteriales</taxon>
        <taxon>Mycobacteriaceae</taxon>
        <taxon>Mycobacterium</taxon>
    </lineage>
</organism>
<name>A0A1Y0CGC0_9MYCO</name>
<dbReference type="AlphaFoldDB" id="A0A1Y0CGC0"/>
<dbReference type="Proteomes" id="UP000195331">
    <property type="component" value="Plasmid unnamed2"/>
</dbReference>
<evidence type="ECO:0000313" key="1">
    <source>
        <dbReference type="EMBL" id="ART74333.1"/>
    </source>
</evidence>
<sequence>MTAFVVHVEHIHVLLWAGLRDPRLGALRWNTATVAGELQPETASTVGQMLLDENIASVAHLHNEPPAPEIYKYRPPAQRGWTNVELLNALHCYRYQSCEHPDWEGSEAQAFTEALEARLIHRLPGYSSGPWAITPSSVPSAARTRGA</sequence>
<dbReference type="OrthoDB" id="4578443at2"/>